<dbReference type="PROSITE" id="PS51724">
    <property type="entry name" value="SPOR"/>
    <property type="match status" value="1"/>
</dbReference>
<organism evidence="4 5">
    <name type="scientific">Caldibacillus debilis</name>
    <dbReference type="NCBI Taxonomy" id="301148"/>
    <lineage>
        <taxon>Bacteria</taxon>
        <taxon>Bacillati</taxon>
        <taxon>Bacillota</taxon>
        <taxon>Bacilli</taxon>
        <taxon>Bacillales</taxon>
        <taxon>Bacillaceae</taxon>
        <taxon>Caldibacillus</taxon>
    </lineage>
</organism>
<proteinExistence type="predicted"/>
<keyword evidence="2" id="KW-0472">Membrane</keyword>
<dbReference type="AlphaFoldDB" id="A0A150M985"/>
<keyword evidence="2" id="KW-0812">Transmembrane</keyword>
<dbReference type="GO" id="GO:0042834">
    <property type="term" value="F:peptidoglycan binding"/>
    <property type="evidence" value="ECO:0007669"/>
    <property type="project" value="InterPro"/>
</dbReference>
<keyword evidence="2" id="KW-1133">Transmembrane helix</keyword>
<dbReference type="STRING" id="301148.B4135_0213"/>
<comment type="caution">
    <text evidence="4">The sequence shown here is derived from an EMBL/GenBank/DDBJ whole genome shotgun (WGS) entry which is preliminary data.</text>
</comment>
<reference evidence="4 5" key="1">
    <citation type="submission" date="2016-01" db="EMBL/GenBank/DDBJ databases">
        <title>Draft Genome Sequences of Seven Thermophilic Sporeformers Isolated from Foods.</title>
        <authorList>
            <person name="Berendsen E.M."/>
            <person name="Wells-Bennik M.H."/>
            <person name="Krawcyk A.O."/>
            <person name="De Jong A."/>
            <person name="Holsappel S."/>
            <person name="Eijlander R.T."/>
            <person name="Kuipers O.P."/>
        </authorList>
    </citation>
    <scope>NUCLEOTIDE SEQUENCE [LARGE SCALE GENOMIC DNA]</scope>
    <source>
        <strain evidence="4 5">B4135</strain>
    </source>
</reference>
<dbReference type="RefSeq" id="WP_061568410.1">
    <property type="nucleotide sequence ID" value="NZ_LQYT01000025.1"/>
</dbReference>
<dbReference type="InterPro" id="IPR036680">
    <property type="entry name" value="SPOR-like_sf"/>
</dbReference>
<dbReference type="InterPro" id="IPR007730">
    <property type="entry name" value="SPOR-like_dom"/>
</dbReference>
<evidence type="ECO:0000259" key="3">
    <source>
        <dbReference type="PROSITE" id="PS51724"/>
    </source>
</evidence>
<dbReference type="EMBL" id="LQYT01000025">
    <property type="protein sequence ID" value="KYD20966.1"/>
    <property type="molecule type" value="Genomic_DNA"/>
</dbReference>
<evidence type="ECO:0000313" key="4">
    <source>
        <dbReference type="EMBL" id="KYD20966.1"/>
    </source>
</evidence>
<accession>A0A150M985</accession>
<dbReference type="Proteomes" id="UP000075683">
    <property type="component" value="Unassembled WGS sequence"/>
</dbReference>
<sequence length="309" mass="34786">MDKLPEKIVIKINGEAKNDSEGGSLSQTPEKEIAAGKAEAPATDGRKTRKMPPTIWRNSYRPKRKTGTGGRKNAPYPAFAAVGAAVAAGILIGFFLLNLMLKEEQPNRENAAAPKEPAAEAAETAELPEMAFYIFQAGYFKNEDSLNKMVEDLKGKNLSAKTVKEADHYRVFIGVADSLERGKEMRKSLSLYSETWPAEVKAGEKRIARLTREEKIFLEKAPKIYKRLVEKAVSRYMNSPSAVSDAEILRDMEEIRAMELKNEKVLRLRNALVNAYQQWEGFEKAGKEEAWRHIQENLTDFVEAYFHLS</sequence>
<dbReference type="OrthoDB" id="2964557at2"/>
<dbReference type="SUPFAM" id="SSF110997">
    <property type="entry name" value="Sporulation related repeat"/>
    <property type="match status" value="1"/>
</dbReference>
<protein>
    <recommendedName>
        <fullName evidence="3">SPOR domain-containing protein</fullName>
    </recommendedName>
</protein>
<evidence type="ECO:0000256" key="2">
    <source>
        <dbReference type="SAM" id="Phobius"/>
    </source>
</evidence>
<feature type="region of interest" description="Disordered" evidence="1">
    <location>
        <begin position="10"/>
        <end position="71"/>
    </location>
</feature>
<evidence type="ECO:0000256" key="1">
    <source>
        <dbReference type="SAM" id="MobiDB-lite"/>
    </source>
</evidence>
<dbReference type="Gene3D" id="3.30.70.1070">
    <property type="entry name" value="Sporulation related repeat"/>
    <property type="match status" value="1"/>
</dbReference>
<dbReference type="Pfam" id="PF05036">
    <property type="entry name" value="SPOR"/>
    <property type="match status" value="1"/>
</dbReference>
<name>A0A150M985_9BACI</name>
<evidence type="ECO:0000313" key="5">
    <source>
        <dbReference type="Proteomes" id="UP000075683"/>
    </source>
</evidence>
<gene>
    <name evidence="4" type="ORF">B4135_0213</name>
</gene>
<feature type="transmembrane region" description="Helical" evidence="2">
    <location>
        <begin position="78"/>
        <end position="101"/>
    </location>
</feature>
<feature type="domain" description="SPOR" evidence="3">
    <location>
        <begin position="127"/>
        <end position="202"/>
    </location>
</feature>
<feature type="compositionally biased region" description="Basic and acidic residues" evidence="1">
    <location>
        <begin position="10"/>
        <end position="20"/>
    </location>
</feature>